<feature type="domain" description="Aminotransferase class I/classII large" evidence="7">
    <location>
        <begin position="124"/>
        <end position="496"/>
    </location>
</feature>
<dbReference type="FunFam" id="3.40.640.10:FF:000012">
    <property type="entry name" value="alanine aminotransferase 2"/>
    <property type="match status" value="1"/>
</dbReference>
<comment type="subunit">
    <text evidence="2">Homodimer.</text>
</comment>
<evidence type="ECO:0000256" key="5">
    <source>
        <dbReference type="ARBA" id="ARBA00022898"/>
    </source>
</evidence>
<dbReference type="SUPFAM" id="SSF53383">
    <property type="entry name" value="PLP-dependent transferases"/>
    <property type="match status" value="1"/>
</dbReference>
<dbReference type="PANTHER" id="PTHR11751">
    <property type="entry name" value="ALANINE AMINOTRANSFERASE"/>
    <property type="match status" value="1"/>
</dbReference>
<dbReference type="FunFam" id="3.90.1150.10:FF:000010">
    <property type="entry name" value="Alanine aminotransferase 2"/>
    <property type="match status" value="1"/>
</dbReference>
<dbReference type="UniPathway" id="UPA00528">
    <property type="reaction ID" value="UER00586"/>
</dbReference>
<evidence type="ECO:0000256" key="4">
    <source>
        <dbReference type="ARBA" id="ARBA00022679"/>
    </source>
</evidence>
<dbReference type="FunFam" id="1.10.287.1970:FF:000001">
    <property type="entry name" value="Alanine aminotransferase 2"/>
    <property type="match status" value="1"/>
</dbReference>
<dbReference type="InterPro" id="IPR045088">
    <property type="entry name" value="ALAT1/2-like"/>
</dbReference>
<dbReference type="InterPro" id="IPR004839">
    <property type="entry name" value="Aminotransferase_I/II_large"/>
</dbReference>
<dbReference type="Gene3D" id="1.10.287.1970">
    <property type="match status" value="1"/>
</dbReference>
<dbReference type="EMBL" id="HBKN01041664">
    <property type="protein sequence ID" value="CAE2329946.1"/>
    <property type="molecule type" value="Transcribed_RNA"/>
</dbReference>
<organism evidence="8">
    <name type="scientific">Guillardia theta</name>
    <name type="common">Cryptophyte</name>
    <name type="synonym">Cryptomonas phi</name>
    <dbReference type="NCBI Taxonomy" id="55529"/>
    <lineage>
        <taxon>Eukaryota</taxon>
        <taxon>Cryptophyceae</taxon>
        <taxon>Pyrenomonadales</taxon>
        <taxon>Geminigeraceae</taxon>
        <taxon>Guillardia</taxon>
    </lineage>
</organism>
<dbReference type="InterPro" id="IPR015421">
    <property type="entry name" value="PyrdxlP-dep_Trfase_major"/>
</dbReference>
<protein>
    <recommendedName>
        <fullName evidence="7">Aminotransferase class I/classII large domain-containing protein</fullName>
    </recommendedName>
</protein>
<keyword evidence="3" id="KW-0032">Aminotransferase</keyword>
<dbReference type="PANTHER" id="PTHR11751:SF29">
    <property type="entry name" value="ALANINE TRANSAMINASE"/>
    <property type="match status" value="1"/>
</dbReference>
<dbReference type="Pfam" id="PF00155">
    <property type="entry name" value="Aminotran_1_2"/>
    <property type="match status" value="1"/>
</dbReference>
<comment type="similarity">
    <text evidence="6">Belongs to the class-I pyridoxal-phosphate-dependent aminotransferase family. Alanine aminotransferase subfamily.</text>
</comment>
<evidence type="ECO:0000256" key="3">
    <source>
        <dbReference type="ARBA" id="ARBA00022576"/>
    </source>
</evidence>
<accession>A0A7S4UMC1</accession>
<dbReference type="GO" id="GO:0008483">
    <property type="term" value="F:transaminase activity"/>
    <property type="evidence" value="ECO:0007669"/>
    <property type="project" value="UniProtKB-KW"/>
</dbReference>
<dbReference type="AlphaFoldDB" id="A0A7S4UMC1"/>
<dbReference type="CDD" id="cd00609">
    <property type="entry name" value="AAT_like"/>
    <property type="match status" value="1"/>
</dbReference>
<keyword evidence="4" id="KW-0808">Transferase</keyword>
<comment type="cofactor">
    <cofactor evidence="1">
        <name>pyridoxal 5'-phosphate</name>
        <dbReference type="ChEBI" id="CHEBI:597326"/>
    </cofactor>
</comment>
<dbReference type="Gene3D" id="3.40.640.10">
    <property type="entry name" value="Type I PLP-dependent aspartate aminotransferase-like (Major domain)"/>
    <property type="match status" value="1"/>
</dbReference>
<keyword evidence="5" id="KW-0663">Pyridoxal phosphate</keyword>
<dbReference type="InterPro" id="IPR015424">
    <property type="entry name" value="PyrdxlP-dep_Trfase"/>
</dbReference>
<name>A0A7S4UMC1_GUITH</name>
<proteinExistence type="inferred from homology"/>
<dbReference type="GO" id="GO:0030170">
    <property type="term" value="F:pyridoxal phosphate binding"/>
    <property type="evidence" value="ECO:0007669"/>
    <property type="project" value="InterPro"/>
</dbReference>
<evidence type="ECO:0000256" key="1">
    <source>
        <dbReference type="ARBA" id="ARBA00001933"/>
    </source>
</evidence>
<dbReference type="GO" id="GO:0042853">
    <property type="term" value="P:L-alanine catabolic process"/>
    <property type="evidence" value="ECO:0007669"/>
    <property type="project" value="UniProtKB-UniPathway"/>
</dbReference>
<reference evidence="8" key="1">
    <citation type="submission" date="2021-01" db="EMBL/GenBank/DDBJ databases">
        <authorList>
            <person name="Corre E."/>
            <person name="Pelletier E."/>
            <person name="Niang G."/>
            <person name="Scheremetjew M."/>
            <person name="Finn R."/>
            <person name="Kale V."/>
            <person name="Holt S."/>
            <person name="Cochrane G."/>
            <person name="Meng A."/>
            <person name="Brown T."/>
            <person name="Cohen L."/>
        </authorList>
    </citation>
    <scope>NUCLEOTIDE SEQUENCE</scope>
    <source>
        <strain evidence="8">CCMP 2712</strain>
    </source>
</reference>
<sequence length="508" mass="56460">MQRLVFNKSTQCGVFSATIGRLRKSASLPISFVRSMQLTPDSINPKVLEAQYAVRGALVLRAMQHERALQQKQTLPFNEILYCNIGNPHQLKQKPITFFRQVLALTDYPDLLDMQGCSEVFPADAIARAKDFHKNTPGGTGAYSESQGLRHVRENVAKFIAKRDGVTAYADDIFLTDGASQGVHISIMCLVKNELDGIMIPIPQYPLYTATISLNGGRAVGYYLDESQGWTLDVSELDRALREARNQGTNVRALAVINPGNPTGQCLTEANIRQVVEFCERNNLVILADEVYQANVYGDVPFTSFRKVVTHMKSNVELISYHSVSKGMIGECGRRGGYMELINIDPVVVEQIYKLFSISLCSNIAGQIIVDLMVNPPAKGDPSHDQYEREMKDLFESLKRRSQKLHAALNSMKNITCTEIGGAMYAFPSIHLPPSAVQAAKEAGMTPDTFYAVELLDATGICVVPGSGFRQKQGSFHFRTTFLPSESKMDDVIDKLRKFNQSFMDKYS</sequence>
<evidence type="ECO:0000313" key="8">
    <source>
        <dbReference type="EMBL" id="CAE2329946.1"/>
    </source>
</evidence>
<evidence type="ECO:0000259" key="7">
    <source>
        <dbReference type="Pfam" id="PF00155"/>
    </source>
</evidence>
<dbReference type="InterPro" id="IPR015422">
    <property type="entry name" value="PyrdxlP-dep_Trfase_small"/>
</dbReference>
<evidence type="ECO:0000256" key="6">
    <source>
        <dbReference type="ARBA" id="ARBA00025785"/>
    </source>
</evidence>
<dbReference type="Gene3D" id="3.90.1150.10">
    <property type="entry name" value="Aspartate Aminotransferase, domain 1"/>
    <property type="match status" value="1"/>
</dbReference>
<evidence type="ECO:0000256" key="2">
    <source>
        <dbReference type="ARBA" id="ARBA00011738"/>
    </source>
</evidence>
<gene>
    <name evidence="8" type="ORF">GTHE00462_LOCUS32569</name>
</gene>